<evidence type="ECO:0000313" key="1">
    <source>
        <dbReference type="EMBL" id="MCF8590316.1"/>
    </source>
</evidence>
<protein>
    <submittedName>
        <fullName evidence="1">Histidine phosphatase family protein</fullName>
    </submittedName>
</protein>
<dbReference type="Gene3D" id="3.40.50.1240">
    <property type="entry name" value="Phosphoglycerate mutase-like"/>
    <property type="match status" value="1"/>
</dbReference>
<evidence type="ECO:0000313" key="2">
    <source>
        <dbReference type="Proteomes" id="UP001200110"/>
    </source>
</evidence>
<accession>A0ABS9IXN1</accession>
<name>A0ABS9IXN1_9ACTN</name>
<dbReference type="RefSeq" id="WP_236999512.1">
    <property type="nucleotide sequence ID" value="NZ_JAKKOR010000013.1"/>
</dbReference>
<dbReference type="Pfam" id="PF00300">
    <property type="entry name" value="His_Phos_1"/>
    <property type="match status" value="1"/>
</dbReference>
<keyword evidence="2" id="KW-1185">Reference proteome</keyword>
<gene>
    <name evidence="1" type="ORF">L5G33_17820</name>
</gene>
<dbReference type="InterPro" id="IPR029033">
    <property type="entry name" value="His_PPase_superfam"/>
</dbReference>
<dbReference type="EMBL" id="JAKKOR010000013">
    <property type="protein sequence ID" value="MCF8590316.1"/>
    <property type="molecule type" value="Genomic_DNA"/>
</dbReference>
<comment type="caution">
    <text evidence="1">The sequence shown here is derived from an EMBL/GenBank/DDBJ whole genome shotgun (WGS) entry which is preliminary data.</text>
</comment>
<sequence>MVAGRTAPNRTVRFGGEHDDLDVRGQRDVARLAVPAAPTYRVGPETSAVQTAEILGVRAEVDPALTTLDVGRWRGLAPEEVEAEADAVELWQWFTDPDTAPHGGETVRDFVARIRSVVRDGDALIVASPVAQAVACASAATYFAVDVRPSSVLSVNLS</sequence>
<dbReference type="SUPFAM" id="SSF53254">
    <property type="entry name" value="Phosphoglycerate mutase-like"/>
    <property type="match status" value="1"/>
</dbReference>
<proteinExistence type="predicted"/>
<dbReference type="InterPro" id="IPR013078">
    <property type="entry name" value="His_Pase_superF_clade-1"/>
</dbReference>
<organism evidence="1 2">
    <name type="scientific">Gordonia liuliyuniae</name>
    <dbReference type="NCBI Taxonomy" id="2911517"/>
    <lineage>
        <taxon>Bacteria</taxon>
        <taxon>Bacillati</taxon>
        <taxon>Actinomycetota</taxon>
        <taxon>Actinomycetes</taxon>
        <taxon>Mycobacteriales</taxon>
        <taxon>Gordoniaceae</taxon>
        <taxon>Gordonia</taxon>
    </lineage>
</organism>
<dbReference type="Proteomes" id="UP001200110">
    <property type="component" value="Unassembled WGS sequence"/>
</dbReference>
<reference evidence="1 2" key="1">
    <citation type="submission" date="2022-01" db="EMBL/GenBank/DDBJ databases">
        <authorList>
            <person name="Huang Y."/>
        </authorList>
    </citation>
    <scope>NUCLEOTIDE SEQUENCE [LARGE SCALE GENOMIC DNA]</scope>
    <source>
        <strain evidence="1 2">HY366</strain>
    </source>
</reference>